<evidence type="ECO:0000259" key="14">
    <source>
        <dbReference type="PROSITE" id="PS50001"/>
    </source>
</evidence>
<accession>A0A4Y2IFB2</accession>
<dbReference type="InterPro" id="IPR001245">
    <property type="entry name" value="Ser-Thr/Tyr_kinase_cat_dom"/>
</dbReference>
<keyword evidence="4" id="KW-0808">Transferase</keyword>
<evidence type="ECO:0000256" key="9">
    <source>
        <dbReference type="ARBA" id="ARBA00022999"/>
    </source>
</evidence>
<comment type="catalytic activity">
    <reaction evidence="11">
        <text>L-tyrosyl-[protein] + ATP = O-phospho-L-tyrosyl-[protein] + ADP + H(+)</text>
        <dbReference type="Rhea" id="RHEA:10596"/>
        <dbReference type="Rhea" id="RHEA-COMP:10136"/>
        <dbReference type="Rhea" id="RHEA-COMP:20101"/>
        <dbReference type="ChEBI" id="CHEBI:15378"/>
        <dbReference type="ChEBI" id="CHEBI:30616"/>
        <dbReference type="ChEBI" id="CHEBI:46858"/>
        <dbReference type="ChEBI" id="CHEBI:61978"/>
        <dbReference type="ChEBI" id="CHEBI:456216"/>
        <dbReference type="EC" id="2.7.10.2"/>
    </reaction>
</comment>
<dbReference type="InterPro" id="IPR000980">
    <property type="entry name" value="SH2"/>
</dbReference>
<evidence type="ECO:0000256" key="1">
    <source>
        <dbReference type="ARBA" id="ARBA00011903"/>
    </source>
</evidence>
<dbReference type="CDD" id="cd05068">
    <property type="entry name" value="PTKc_Frk_like"/>
    <property type="match status" value="1"/>
</dbReference>
<sequence>MCDKVKDGDTVKHYRIRQLDEGGFFIARRTTFRTLQELVEHYSKDADGLCVNLKKPCVQVEKPTTGGLSHNTRDQWEIDRSSLKFVRKLGQGQFGEVWEGLWNNTTPVAIKTLKTGTMDPKDFLAEAQIMKKLRHPKLVQLYAVCTLEEPIYIITELMKNGSLLEFLQGRGRSLKLPQLIDMSAQIAAGMAYLESQNYIHRDLAARNILVGESNIVKIADFGLARLIKEDEYEARVGARFPIKWTAPEAANYSKFSIKSDVWSFGILLTELVTYGRIPYPGMTNAEVLHQVEHGYRMPCPPGCPPALYEIMLECWHKDPMKRPTFETLQWKLEDFFTMEGSEYKEASLAY</sequence>
<dbReference type="Pfam" id="PF07714">
    <property type="entry name" value="PK_Tyr_Ser-Thr"/>
    <property type="match status" value="1"/>
</dbReference>
<protein>
    <recommendedName>
        <fullName evidence="1">non-specific protein-tyrosine kinase</fullName>
        <ecNumber evidence="1">2.7.10.2</ecNumber>
    </recommendedName>
</protein>
<evidence type="ECO:0000256" key="10">
    <source>
        <dbReference type="ARBA" id="ARBA00023137"/>
    </source>
</evidence>
<keyword evidence="5" id="KW-0449">Lipoprotein</keyword>
<evidence type="ECO:0000256" key="3">
    <source>
        <dbReference type="ARBA" id="ARBA00022553"/>
    </source>
</evidence>
<feature type="domain" description="SH2" evidence="14">
    <location>
        <begin position="1"/>
        <end position="57"/>
    </location>
</feature>
<dbReference type="AlphaFoldDB" id="A0A4Y2IFB2"/>
<gene>
    <name evidence="16" type="primary">Src42A_0</name>
    <name evidence="16" type="ORF">AVEN_222250_1</name>
</gene>
<comment type="caution">
    <text evidence="16">The sequence shown here is derived from an EMBL/GenBank/DDBJ whole genome shotgun (WGS) entry which is preliminary data.</text>
</comment>
<dbReference type="InterPro" id="IPR036860">
    <property type="entry name" value="SH2_dom_sf"/>
</dbReference>
<keyword evidence="17" id="KW-1185">Reference proteome</keyword>
<dbReference type="GO" id="GO:0030036">
    <property type="term" value="P:actin cytoskeleton organization"/>
    <property type="evidence" value="ECO:0007669"/>
    <property type="project" value="UniProtKB-ARBA"/>
</dbReference>
<dbReference type="EC" id="2.7.10.2" evidence="1"/>
<evidence type="ECO:0000256" key="4">
    <source>
        <dbReference type="ARBA" id="ARBA00022679"/>
    </source>
</evidence>
<proteinExistence type="predicted"/>
<organism evidence="16 17">
    <name type="scientific">Araneus ventricosus</name>
    <name type="common">Orbweaver spider</name>
    <name type="synonym">Epeira ventricosa</name>
    <dbReference type="NCBI Taxonomy" id="182803"/>
    <lineage>
        <taxon>Eukaryota</taxon>
        <taxon>Metazoa</taxon>
        <taxon>Ecdysozoa</taxon>
        <taxon>Arthropoda</taxon>
        <taxon>Chelicerata</taxon>
        <taxon>Arachnida</taxon>
        <taxon>Araneae</taxon>
        <taxon>Araneomorphae</taxon>
        <taxon>Entelegynae</taxon>
        <taxon>Araneoidea</taxon>
        <taxon>Araneidae</taxon>
        <taxon>Araneus</taxon>
    </lineage>
</organism>
<evidence type="ECO:0000313" key="17">
    <source>
        <dbReference type="Proteomes" id="UP000499080"/>
    </source>
</evidence>
<dbReference type="InterPro" id="IPR011009">
    <property type="entry name" value="Kinase-like_dom_sf"/>
</dbReference>
<dbReference type="PROSITE" id="PS50001">
    <property type="entry name" value="SH2"/>
    <property type="match status" value="1"/>
</dbReference>
<keyword evidence="5" id="KW-0519">Myristate</keyword>
<dbReference type="InterPro" id="IPR017441">
    <property type="entry name" value="Protein_kinase_ATP_BS"/>
</dbReference>
<dbReference type="SUPFAM" id="SSF55550">
    <property type="entry name" value="SH2 domain"/>
    <property type="match status" value="1"/>
</dbReference>
<name>A0A4Y2IFB2_ARAVE</name>
<keyword evidence="3" id="KW-0597">Phosphoprotein</keyword>
<dbReference type="PROSITE" id="PS00109">
    <property type="entry name" value="PROTEIN_KINASE_TYR"/>
    <property type="match status" value="1"/>
</dbReference>
<dbReference type="InterPro" id="IPR020635">
    <property type="entry name" value="Tyr_kinase_cat_dom"/>
</dbReference>
<dbReference type="InterPro" id="IPR050198">
    <property type="entry name" value="Non-receptor_tyrosine_kinases"/>
</dbReference>
<dbReference type="PROSITE" id="PS00107">
    <property type="entry name" value="PROTEIN_KINASE_ATP"/>
    <property type="match status" value="1"/>
</dbReference>
<dbReference type="GO" id="GO:0005524">
    <property type="term" value="F:ATP binding"/>
    <property type="evidence" value="ECO:0007669"/>
    <property type="project" value="UniProtKB-UniRule"/>
</dbReference>
<keyword evidence="9 12" id="KW-0727">SH2 domain</keyword>
<dbReference type="FunFam" id="3.30.200.20:FF:000053">
    <property type="entry name" value="Tyrosine-protein kinase"/>
    <property type="match status" value="1"/>
</dbReference>
<dbReference type="Gene3D" id="3.30.505.10">
    <property type="entry name" value="SH2 domain"/>
    <property type="match status" value="1"/>
</dbReference>
<evidence type="ECO:0000256" key="5">
    <source>
        <dbReference type="ARBA" id="ARBA00022707"/>
    </source>
</evidence>
<evidence type="ECO:0000256" key="8">
    <source>
        <dbReference type="ARBA" id="ARBA00022840"/>
    </source>
</evidence>
<evidence type="ECO:0000313" key="16">
    <source>
        <dbReference type="EMBL" id="GBM76334.1"/>
    </source>
</evidence>
<keyword evidence="6 13" id="KW-0547">Nucleotide-binding</keyword>
<dbReference type="Gene3D" id="1.10.510.10">
    <property type="entry name" value="Transferase(Phosphotransferase) domain 1"/>
    <property type="match status" value="1"/>
</dbReference>
<dbReference type="Pfam" id="PF00017">
    <property type="entry name" value="SH2"/>
    <property type="match status" value="1"/>
</dbReference>
<dbReference type="OrthoDB" id="28230at2759"/>
<keyword evidence="10" id="KW-0829">Tyrosine-protein kinase</keyword>
<evidence type="ECO:0000256" key="11">
    <source>
        <dbReference type="ARBA" id="ARBA00051245"/>
    </source>
</evidence>
<dbReference type="Gene3D" id="3.30.200.20">
    <property type="entry name" value="Phosphorylase Kinase, domain 1"/>
    <property type="match status" value="1"/>
</dbReference>
<feature type="binding site" evidence="13">
    <location>
        <position position="111"/>
    </location>
    <ligand>
        <name>ATP</name>
        <dbReference type="ChEBI" id="CHEBI:30616"/>
    </ligand>
</feature>
<dbReference type="InterPro" id="IPR008266">
    <property type="entry name" value="Tyr_kinase_AS"/>
</dbReference>
<dbReference type="GO" id="GO:0002009">
    <property type="term" value="P:morphogenesis of an epithelium"/>
    <property type="evidence" value="ECO:0007669"/>
    <property type="project" value="UniProtKB-ARBA"/>
</dbReference>
<keyword evidence="7 16" id="KW-0418">Kinase</keyword>
<evidence type="ECO:0000256" key="12">
    <source>
        <dbReference type="PROSITE-ProRule" id="PRU00191"/>
    </source>
</evidence>
<dbReference type="PRINTS" id="PR00401">
    <property type="entry name" value="SH2DOMAIN"/>
</dbReference>
<dbReference type="SMART" id="SM00219">
    <property type="entry name" value="TyrKc"/>
    <property type="match status" value="1"/>
</dbReference>
<evidence type="ECO:0000256" key="7">
    <source>
        <dbReference type="ARBA" id="ARBA00022777"/>
    </source>
</evidence>
<dbReference type="EMBL" id="BGPR01002614">
    <property type="protein sequence ID" value="GBM76334.1"/>
    <property type="molecule type" value="Genomic_DNA"/>
</dbReference>
<dbReference type="Proteomes" id="UP000499080">
    <property type="component" value="Unassembled WGS sequence"/>
</dbReference>
<dbReference type="PRINTS" id="PR00109">
    <property type="entry name" value="TYRKINASE"/>
</dbReference>
<feature type="domain" description="Protein kinase" evidence="15">
    <location>
        <begin position="83"/>
        <end position="336"/>
    </location>
</feature>
<dbReference type="GO" id="GO:0007435">
    <property type="term" value="P:salivary gland morphogenesis"/>
    <property type="evidence" value="ECO:0007669"/>
    <property type="project" value="UniProtKB-ARBA"/>
</dbReference>
<dbReference type="FunFam" id="1.10.510.10:FF:000553">
    <property type="entry name" value="Tyrosine-protein kinase"/>
    <property type="match status" value="1"/>
</dbReference>
<dbReference type="GO" id="GO:0004715">
    <property type="term" value="F:non-membrane spanning protein tyrosine kinase activity"/>
    <property type="evidence" value="ECO:0007669"/>
    <property type="project" value="UniProtKB-EC"/>
</dbReference>
<dbReference type="PROSITE" id="PS50011">
    <property type="entry name" value="PROTEIN_KINASE_DOM"/>
    <property type="match status" value="1"/>
</dbReference>
<evidence type="ECO:0000256" key="2">
    <source>
        <dbReference type="ARBA" id="ARBA00022443"/>
    </source>
</evidence>
<dbReference type="InterPro" id="IPR000719">
    <property type="entry name" value="Prot_kinase_dom"/>
</dbReference>
<dbReference type="PANTHER" id="PTHR24418">
    <property type="entry name" value="TYROSINE-PROTEIN KINASE"/>
    <property type="match status" value="1"/>
</dbReference>
<keyword evidence="8 13" id="KW-0067">ATP-binding</keyword>
<dbReference type="SUPFAM" id="SSF56112">
    <property type="entry name" value="Protein kinase-like (PK-like)"/>
    <property type="match status" value="1"/>
</dbReference>
<evidence type="ECO:0000259" key="15">
    <source>
        <dbReference type="PROSITE" id="PS50011"/>
    </source>
</evidence>
<keyword evidence="2" id="KW-0728">SH3 domain</keyword>
<evidence type="ECO:0000256" key="6">
    <source>
        <dbReference type="ARBA" id="ARBA00022741"/>
    </source>
</evidence>
<reference evidence="16 17" key="1">
    <citation type="journal article" date="2019" name="Sci. Rep.">
        <title>Orb-weaving spider Araneus ventricosus genome elucidates the spidroin gene catalogue.</title>
        <authorList>
            <person name="Kono N."/>
            <person name="Nakamura H."/>
            <person name="Ohtoshi R."/>
            <person name="Moran D.A.P."/>
            <person name="Shinohara A."/>
            <person name="Yoshida Y."/>
            <person name="Fujiwara M."/>
            <person name="Mori M."/>
            <person name="Tomita M."/>
            <person name="Arakawa K."/>
        </authorList>
    </citation>
    <scope>NUCLEOTIDE SEQUENCE [LARGE SCALE GENOMIC DNA]</scope>
</reference>
<evidence type="ECO:0000256" key="13">
    <source>
        <dbReference type="PROSITE-ProRule" id="PRU10141"/>
    </source>
</evidence>